<evidence type="ECO:0000256" key="1">
    <source>
        <dbReference type="ARBA" id="ARBA00004651"/>
    </source>
</evidence>
<dbReference type="EMBL" id="BMHA01000001">
    <property type="protein sequence ID" value="GGI02436.1"/>
    <property type="molecule type" value="Genomic_DNA"/>
</dbReference>
<organism evidence="8 9">
    <name type="scientific">Egicoccus halophilus</name>
    <dbReference type="NCBI Taxonomy" id="1670830"/>
    <lineage>
        <taxon>Bacteria</taxon>
        <taxon>Bacillati</taxon>
        <taxon>Actinomycetota</taxon>
        <taxon>Nitriliruptoria</taxon>
        <taxon>Egicoccales</taxon>
        <taxon>Egicoccaceae</taxon>
        <taxon>Egicoccus</taxon>
    </lineage>
</organism>
<name>A0A8J3A6I9_9ACTN</name>
<feature type="transmembrane region" description="Helical" evidence="7">
    <location>
        <begin position="16"/>
        <end position="42"/>
    </location>
</feature>
<evidence type="ECO:0000256" key="2">
    <source>
        <dbReference type="ARBA" id="ARBA00022448"/>
    </source>
</evidence>
<keyword evidence="9" id="KW-1185">Reference proteome</keyword>
<evidence type="ECO:0000256" key="7">
    <source>
        <dbReference type="SAM" id="Phobius"/>
    </source>
</evidence>
<evidence type="ECO:0000256" key="5">
    <source>
        <dbReference type="ARBA" id="ARBA00022989"/>
    </source>
</evidence>
<dbReference type="PANTHER" id="PTHR23513:SF9">
    <property type="entry name" value="ENTEROBACTIN EXPORTER ENTS"/>
    <property type="match status" value="1"/>
</dbReference>
<dbReference type="CDD" id="cd06173">
    <property type="entry name" value="MFS_MefA_like"/>
    <property type="match status" value="1"/>
</dbReference>
<feature type="transmembrane region" description="Helical" evidence="7">
    <location>
        <begin position="48"/>
        <end position="68"/>
    </location>
</feature>
<evidence type="ECO:0000256" key="3">
    <source>
        <dbReference type="ARBA" id="ARBA00022475"/>
    </source>
</evidence>
<dbReference type="InterPro" id="IPR036259">
    <property type="entry name" value="MFS_trans_sf"/>
</dbReference>
<evidence type="ECO:0000256" key="6">
    <source>
        <dbReference type="ARBA" id="ARBA00023136"/>
    </source>
</evidence>
<keyword evidence="6 7" id="KW-0472">Membrane</keyword>
<dbReference type="AlphaFoldDB" id="A0A8J3A6I9"/>
<dbReference type="InterPro" id="IPR010290">
    <property type="entry name" value="TM_effector"/>
</dbReference>
<evidence type="ECO:0000313" key="8">
    <source>
        <dbReference type="EMBL" id="GGI02436.1"/>
    </source>
</evidence>
<comment type="caution">
    <text evidence="8">The sequence shown here is derived from an EMBL/GenBank/DDBJ whole genome shotgun (WGS) entry which is preliminary data.</text>
</comment>
<dbReference type="Gene3D" id="1.20.1250.20">
    <property type="entry name" value="MFS general substrate transporter like domains"/>
    <property type="match status" value="1"/>
</dbReference>
<protein>
    <submittedName>
        <fullName evidence="8">MFS transporter</fullName>
    </submittedName>
</protein>
<dbReference type="SUPFAM" id="SSF103473">
    <property type="entry name" value="MFS general substrate transporter"/>
    <property type="match status" value="1"/>
</dbReference>
<gene>
    <name evidence="8" type="ORF">GCM10011354_00350</name>
</gene>
<accession>A0A8J3A6I9</accession>
<sequence length="409" mass="42666">MHMSRVSDSPVRDRDFLLYFAGVTLSEVGVRGTLAINLYHVYLLTESSLFVGLVGLFQFVAVISLGPLGGAIADRVDRRTLVQVMQGVSLLTSAGLAAATYLGVVTPLHIYVAVLLNTGASTFDMPARRALIPGIVPRHQLVKAFALVTPGRELAFMVGPALGGVLVAIGGPGLMYAVDAGTYLVLIVSLAVLKITPAPRRSDHPTLARSILDGFGYVRRRPIVWQLLGMDVVAMLFGAYMAVIPAIAEDILGVGPTGYGLLMSAVPAGALLGSWFIFRSMHRLRGGHVVIWSVAAYGLACIMLAQSRGLLLAIAAALAIGAFDAMGSTVRQAAVQVEIPDELRGRVSSIQQMATRGGPALGTLHIGAVAGVLGPTLALTLGGVVPVLVAGAVAKFTRTLPAYDVPTSA</sequence>
<dbReference type="GO" id="GO:0005886">
    <property type="term" value="C:plasma membrane"/>
    <property type="evidence" value="ECO:0007669"/>
    <property type="project" value="UniProtKB-SubCell"/>
</dbReference>
<keyword evidence="3" id="KW-1003">Cell membrane</keyword>
<evidence type="ECO:0000313" key="9">
    <source>
        <dbReference type="Proteomes" id="UP000650511"/>
    </source>
</evidence>
<dbReference type="Proteomes" id="UP000650511">
    <property type="component" value="Unassembled WGS sequence"/>
</dbReference>
<proteinExistence type="predicted"/>
<keyword evidence="5 7" id="KW-1133">Transmembrane helix</keyword>
<reference evidence="8" key="1">
    <citation type="journal article" date="2014" name="Int. J. Syst. Evol. Microbiol.">
        <title>Complete genome sequence of Corynebacterium casei LMG S-19264T (=DSM 44701T), isolated from a smear-ripened cheese.</title>
        <authorList>
            <consortium name="US DOE Joint Genome Institute (JGI-PGF)"/>
            <person name="Walter F."/>
            <person name="Albersmeier A."/>
            <person name="Kalinowski J."/>
            <person name="Ruckert C."/>
        </authorList>
    </citation>
    <scope>NUCLEOTIDE SEQUENCE</scope>
    <source>
        <strain evidence="8">CGMCC 1.14988</strain>
    </source>
</reference>
<feature type="transmembrane region" description="Helical" evidence="7">
    <location>
        <begin position="290"/>
        <end position="323"/>
    </location>
</feature>
<dbReference type="PANTHER" id="PTHR23513">
    <property type="entry name" value="INTEGRAL MEMBRANE EFFLUX PROTEIN-RELATED"/>
    <property type="match status" value="1"/>
</dbReference>
<dbReference type="Pfam" id="PF05977">
    <property type="entry name" value="MFS_3"/>
    <property type="match status" value="1"/>
</dbReference>
<feature type="transmembrane region" description="Helical" evidence="7">
    <location>
        <begin position="227"/>
        <end position="247"/>
    </location>
</feature>
<keyword evidence="4 7" id="KW-0812">Transmembrane</keyword>
<feature type="transmembrane region" description="Helical" evidence="7">
    <location>
        <begin position="366"/>
        <end position="393"/>
    </location>
</feature>
<evidence type="ECO:0000256" key="4">
    <source>
        <dbReference type="ARBA" id="ARBA00022692"/>
    </source>
</evidence>
<feature type="transmembrane region" description="Helical" evidence="7">
    <location>
        <begin position="145"/>
        <end position="168"/>
    </location>
</feature>
<reference evidence="8" key="2">
    <citation type="submission" date="2020-09" db="EMBL/GenBank/DDBJ databases">
        <authorList>
            <person name="Sun Q."/>
            <person name="Zhou Y."/>
        </authorList>
    </citation>
    <scope>NUCLEOTIDE SEQUENCE</scope>
    <source>
        <strain evidence="8">CGMCC 1.14988</strain>
    </source>
</reference>
<comment type="subcellular location">
    <subcellularLocation>
        <location evidence="1">Cell membrane</location>
        <topology evidence="1">Multi-pass membrane protein</topology>
    </subcellularLocation>
</comment>
<keyword evidence="2" id="KW-0813">Transport</keyword>
<feature type="transmembrane region" description="Helical" evidence="7">
    <location>
        <begin position="259"/>
        <end position="278"/>
    </location>
</feature>